<keyword evidence="2" id="KW-1185">Reference proteome</keyword>
<dbReference type="EMBL" id="JAPWTK010000246">
    <property type="protein sequence ID" value="KAJ8944614.1"/>
    <property type="molecule type" value="Genomic_DNA"/>
</dbReference>
<accession>A0AAV8Y1P5</accession>
<organism evidence="1 2">
    <name type="scientific">Aromia moschata</name>
    <dbReference type="NCBI Taxonomy" id="1265417"/>
    <lineage>
        <taxon>Eukaryota</taxon>
        <taxon>Metazoa</taxon>
        <taxon>Ecdysozoa</taxon>
        <taxon>Arthropoda</taxon>
        <taxon>Hexapoda</taxon>
        <taxon>Insecta</taxon>
        <taxon>Pterygota</taxon>
        <taxon>Neoptera</taxon>
        <taxon>Endopterygota</taxon>
        <taxon>Coleoptera</taxon>
        <taxon>Polyphaga</taxon>
        <taxon>Cucujiformia</taxon>
        <taxon>Chrysomeloidea</taxon>
        <taxon>Cerambycidae</taxon>
        <taxon>Cerambycinae</taxon>
        <taxon>Callichromatini</taxon>
        <taxon>Aromia</taxon>
    </lineage>
</organism>
<reference evidence="1" key="1">
    <citation type="journal article" date="2023" name="Insect Mol. Biol.">
        <title>Genome sequencing provides insights into the evolution of gene families encoding plant cell wall-degrading enzymes in longhorned beetles.</title>
        <authorList>
            <person name="Shin N.R."/>
            <person name="Okamura Y."/>
            <person name="Kirsch R."/>
            <person name="Pauchet Y."/>
        </authorList>
    </citation>
    <scope>NUCLEOTIDE SEQUENCE</scope>
    <source>
        <strain evidence="1">AMC_N1</strain>
    </source>
</reference>
<protein>
    <submittedName>
        <fullName evidence="1">Uncharacterized protein</fullName>
    </submittedName>
</protein>
<proteinExistence type="predicted"/>
<dbReference type="AlphaFoldDB" id="A0AAV8Y1P5"/>
<dbReference type="Proteomes" id="UP001162162">
    <property type="component" value="Unassembled WGS sequence"/>
</dbReference>
<name>A0AAV8Y1P5_9CUCU</name>
<sequence>MQSSLIISLTGVTGSGFTLCGQPTEPPLPALQNFKSIDSIYWGYGVMGLRGYRGRGRHNDTIFVVITILSKTKYLSPFSYFRLTGYGYAYKVCPTIVNLHMSKSQKLPTADDRLGNIPILRDPFRGERGLQNTTLVT</sequence>
<evidence type="ECO:0000313" key="2">
    <source>
        <dbReference type="Proteomes" id="UP001162162"/>
    </source>
</evidence>
<evidence type="ECO:0000313" key="1">
    <source>
        <dbReference type="EMBL" id="KAJ8944614.1"/>
    </source>
</evidence>
<comment type="caution">
    <text evidence="1">The sequence shown here is derived from an EMBL/GenBank/DDBJ whole genome shotgun (WGS) entry which is preliminary data.</text>
</comment>
<gene>
    <name evidence="1" type="ORF">NQ318_011470</name>
</gene>